<dbReference type="PRINTS" id="PR00368">
    <property type="entry name" value="FADPNR"/>
</dbReference>
<dbReference type="SUPFAM" id="SSF51905">
    <property type="entry name" value="FAD/NAD(P)-binding domain"/>
    <property type="match status" value="2"/>
</dbReference>
<dbReference type="SUPFAM" id="SSF55424">
    <property type="entry name" value="FAD/NAD-linked reductases, dimerisation (C-terminal) domain"/>
    <property type="match status" value="1"/>
</dbReference>
<gene>
    <name evidence="7" type="ORF">ATO7_00080</name>
</gene>
<protein>
    <submittedName>
        <fullName evidence="7">Pyridine nucleotide-disulfide oxidoreductase</fullName>
    </submittedName>
</protein>
<keyword evidence="2" id="KW-0285">Flavoprotein</keyword>
<keyword evidence="4" id="KW-0560">Oxidoreductase</keyword>
<dbReference type="PANTHER" id="PTHR43557:SF2">
    <property type="entry name" value="RIESKE DOMAIN-CONTAINING PROTEIN-RELATED"/>
    <property type="match status" value="1"/>
</dbReference>
<sequence>MNAPQRVVVVGGGQAATQLIGSLRGHGYEGQITLFCDEDVLPYHRPPLSKKFLLGELPLEKLAIRKAAYYQTHNVDVHLGRAVVAIDTATQCVVDEAGQTTPYDALVLATGGRPRDLALVPQGMSGVFTMRTYADSQALRERLNGAERVVLVGGGYIGLEVAASLRTLGCQVSVLEMQSRVLERSAAAPIAQRLVEEHLRQGSQVHCGVGVSRVLGQDAFAGVETSAGERLEADVLVVGIGMQANSELAEAAGLACDDGILVDTTGQSSDARIYAIGDVARPRLTQGHGGVRLESVDNAIHTANVVAAAITGATPPQPVAPWFWSDQYKSKLQMVGLAPAAQGWLQRASADGTRLSCFLLDGNRLRAAQCLNAAGDFIVAKRLIATGQAVDPAALTNPAIALRDLLTTASE</sequence>
<proteinExistence type="predicted"/>
<dbReference type="Gene3D" id="3.30.390.30">
    <property type="match status" value="1"/>
</dbReference>
<name>A0A1Y1SF00_9GAMM</name>
<comment type="caution">
    <text evidence="7">The sequence shown here is derived from an EMBL/GenBank/DDBJ whole genome shotgun (WGS) entry which is preliminary data.</text>
</comment>
<evidence type="ECO:0000256" key="2">
    <source>
        <dbReference type="ARBA" id="ARBA00022630"/>
    </source>
</evidence>
<dbReference type="GO" id="GO:0016651">
    <property type="term" value="F:oxidoreductase activity, acting on NAD(P)H"/>
    <property type="evidence" value="ECO:0007669"/>
    <property type="project" value="TreeGrafter"/>
</dbReference>
<evidence type="ECO:0000256" key="1">
    <source>
        <dbReference type="ARBA" id="ARBA00001974"/>
    </source>
</evidence>
<evidence type="ECO:0000259" key="5">
    <source>
        <dbReference type="Pfam" id="PF07992"/>
    </source>
</evidence>
<organism evidence="7 8">
    <name type="scientific">Oceanococcus atlanticus</name>
    <dbReference type="NCBI Taxonomy" id="1317117"/>
    <lineage>
        <taxon>Bacteria</taxon>
        <taxon>Pseudomonadati</taxon>
        <taxon>Pseudomonadota</taxon>
        <taxon>Gammaproteobacteria</taxon>
        <taxon>Chromatiales</taxon>
        <taxon>Oceanococcaceae</taxon>
        <taxon>Oceanococcus</taxon>
    </lineage>
</organism>
<evidence type="ECO:0000313" key="8">
    <source>
        <dbReference type="Proteomes" id="UP000192342"/>
    </source>
</evidence>
<feature type="domain" description="FAD/NAD(P)-binding" evidence="5">
    <location>
        <begin position="6"/>
        <end position="301"/>
    </location>
</feature>
<keyword evidence="8" id="KW-1185">Reference proteome</keyword>
<dbReference type="Pfam" id="PF07992">
    <property type="entry name" value="Pyr_redox_2"/>
    <property type="match status" value="1"/>
</dbReference>
<dbReference type="PANTHER" id="PTHR43557">
    <property type="entry name" value="APOPTOSIS-INDUCING FACTOR 1"/>
    <property type="match status" value="1"/>
</dbReference>
<reference evidence="7 8" key="1">
    <citation type="submission" date="2013-04" db="EMBL/GenBank/DDBJ databases">
        <title>Oceanococcus atlanticus 22II-S10r2 Genome Sequencing.</title>
        <authorList>
            <person name="Lai Q."/>
            <person name="Li G."/>
            <person name="Shao Z."/>
        </authorList>
    </citation>
    <scope>NUCLEOTIDE SEQUENCE [LARGE SCALE GENOMIC DNA]</scope>
    <source>
        <strain evidence="7 8">22II-S10r2</strain>
    </source>
</reference>
<evidence type="ECO:0000259" key="6">
    <source>
        <dbReference type="Pfam" id="PF14759"/>
    </source>
</evidence>
<keyword evidence="3" id="KW-0274">FAD</keyword>
<dbReference type="InterPro" id="IPR016156">
    <property type="entry name" value="FAD/NAD-linked_Rdtase_dimer_sf"/>
</dbReference>
<evidence type="ECO:0000256" key="4">
    <source>
        <dbReference type="ARBA" id="ARBA00023002"/>
    </source>
</evidence>
<dbReference type="InterPro" id="IPR050446">
    <property type="entry name" value="FAD-oxidoreductase/Apoptosis"/>
</dbReference>
<dbReference type="EMBL" id="AQQV01000001">
    <property type="protein sequence ID" value="ORE88225.1"/>
    <property type="molecule type" value="Genomic_DNA"/>
</dbReference>
<evidence type="ECO:0000313" key="7">
    <source>
        <dbReference type="EMBL" id="ORE88225.1"/>
    </source>
</evidence>
<dbReference type="PRINTS" id="PR00411">
    <property type="entry name" value="PNDRDTASEI"/>
</dbReference>
<dbReference type="GO" id="GO:0005737">
    <property type="term" value="C:cytoplasm"/>
    <property type="evidence" value="ECO:0007669"/>
    <property type="project" value="TreeGrafter"/>
</dbReference>
<dbReference type="Pfam" id="PF14759">
    <property type="entry name" value="Reductase_C"/>
    <property type="match status" value="1"/>
</dbReference>
<dbReference type="InterPro" id="IPR028202">
    <property type="entry name" value="Reductase_C"/>
</dbReference>
<comment type="cofactor">
    <cofactor evidence="1">
        <name>FAD</name>
        <dbReference type="ChEBI" id="CHEBI:57692"/>
    </cofactor>
</comment>
<dbReference type="OrthoDB" id="9808980at2"/>
<accession>A0A1Y1SF00</accession>
<evidence type="ECO:0000256" key="3">
    <source>
        <dbReference type="ARBA" id="ARBA00022827"/>
    </source>
</evidence>
<dbReference type="InterPro" id="IPR023753">
    <property type="entry name" value="FAD/NAD-binding_dom"/>
</dbReference>
<dbReference type="STRING" id="1317117.ATO7_00080"/>
<dbReference type="InterPro" id="IPR036188">
    <property type="entry name" value="FAD/NAD-bd_sf"/>
</dbReference>
<feature type="domain" description="Reductase C-terminal" evidence="6">
    <location>
        <begin position="322"/>
        <end position="406"/>
    </location>
</feature>
<dbReference type="Gene3D" id="3.50.50.60">
    <property type="entry name" value="FAD/NAD(P)-binding domain"/>
    <property type="match status" value="2"/>
</dbReference>
<dbReference type="RefSeq" id="WP_083558889.1">
    <property type="nucleotide sequence ID" value="NZ_AQQV01000001.1"/>
</dbReference>
<dbReference type="AlphaFoldDB" id="A0A1Y1SF00"/>
<dbReference type="Proteomes" id="UP000192342">
    <property type="component" value="Unassembled WGS sequence"/>
</dbReference>